<organism evidence="1 2">
    <name type="scientific">Ataeniobius toweri</name>
    <dbReference type="NCBI Taxonomy" id="208326"/>
    <lineage>
        <taxon>Eukaryota</taxon>
        <taxon>Metazoa</taxon>
        <taxon>Chordata</taxon>
        <taxon>Craniata</taxon>
        <taxon>Vertebrata</taxon>
        <taxon>Euteleostomi</taxon>
        <taxon>Actinopterygii</taxon>
        <taxon>Neopterygii</taxon>
        <taxon>Teleostei</taxon>
        <taxon>Neoteleostei</taxon>
        <taxon>Acanthomorphata</taxon>
        <taxon>Ovalentaria</taxon>
        <taxon>Atherinomorphae</taxon>
        <taxon>Cyprinodontiformes</taxon>
        <taxon>Goodeidae</taxon>
        <taxon>Ataeniobius</taxon>
    </lineage>
</organism>
<feature type="non-terminal residue" evidence="1">
    <location>
        <position position="1"/>
    </location>
</feature>
<evidence type="ECO:0000313" key="2">
    <source>
        <dbReference type="Proteomes" id="UP001345963"/>
    </source>
</evidence>
<sequence>QQLQPLLLSAAVFTLGDVSRKTIFVSQVKSQGQFSTTAIQDMTIPSASAEANWISSLAS</sequence>
<gene>
    <name evidence="1" type="ORF">ATANTOWER_017069</name>
</gene>
<evidence type="ECO:0000313" key="1">
    <source>
        <dbReference type="EMBL" id="MED6237795.1"/>
    </source>
</evidence>
<comment type="caution">
    <text evidence="1">The sequence shown here is derived from an EMBL/GenBank/DDBJ whole genome shotgun (WGS) entry which is preliminary data.</text>
</comment>
<keyword evidence="2" id="KW-1185">Reference proteome</keyword>
<protein>
    <submittedName>
        <fullName evidence="1">Uncharacterized protein</fullName>
    </submittedName>
</protein>
<dbReference type="Proteomes" id="UP001345963">
    <property type="component" value="Unassembled WGS sequence"/>
</dbReference>
<dbReference type="EMBL" id="JAHUTI010019705">
    <property type="protein sequence ID" value="MED6237795.1"/>
    <property type="molecule type" value="Genomic_DNA"/>
</dbReference>
<reference evidence="1 2" key="1">
    <citation type="submission" date="2021-07" db="EMBL/GenBank/DDBJ databases">
        <authorList>
            <person name="Palmer J.M."/>
        </authorList>
    </citation>
    <scope>NUCLEOTIDE SEQUENCE [LARGE SCALE GENOMIC DNA]</scope>
    <source>
        <strain evidence="1 2">AT_MEX2019</strain>
        <tissue evidence="1">Muscle</tissue>
    </source>
</reference>
<name>A0ABU7AK59_9TELE</name>
<accession>A0ABU7AK59</accession>
<proteinExistence type="predicted"/>